<dbReference type="Proteomes" id="UP000821853">
    <property type="component" value="Chromosome 2"/>
</dbReference>
<dbReference type="Gene3D" id="3.80.10.10">
    <property type="entry name" value="Ribonuclease Inhibitor"/>
    <property type="match status" value="2"/>
</dbReference>
<evidence type="ECO:0000313" key="1">
    <source>
        <dbReference type="EMBL" id="KAH9367730.1"/>
    </source>
</evidence>
<organism evidence="1 2">
    <name type="scientific">Haemaphysalis longicornis</name>
    <name type="common">Bush tick</name>
    <dbReference type="NCBI Taxonomy" id="44386"/>
    <lineage>
        <taxon>Eukaryota</taxon>
        <taxon>Metazoa</taxon>
        <taxon>Ecdysozoa</taxon>
        <taxon>Arthropoda</taxon>
        <taxon>Chelicerata</taxon>
        <taxon>Arachnida</taxon>
        <taxon>Acari</taxon>
        <taxon>Parasitiformes</taxon>
        <taxon>Ixodida</taxon>
        <taxon>Ixodoidea</taxon>
        <taxon>Ixodidae</taxon>
        <taxon>Haemaphysalinae</taxon>
        <taxon>Haemaphysalis</taxon>
    </lineage>
</organism>
<dbReference type="OrthoDB" id="6483548at2759"/>
<evidence type="ECO:0008006" key="3">
    <source>
        <dbReference type="Google" id="ProtNLM"/>
    </source>
</evidence>
<evidence type="ECO:0000313" key="2">
    <source>
        <dbReference type="Proteomes" id="UP000821853"/>
    </source>
</evidence>
<reference evidence="1 2" key="1">
    <citation type="journal article" date="2020" name="Cell">
        <title>Large-Scale Comparative Analyses of Tick Genomes Elucidate Their Genetic Diversity and Vector Capacities.</title>
        <authorList>
            <consortium name="Tick Genome and Microbiome Consortium (TIGMIC)"/>
            <person name="Jia N."/>
            <person name="Wang J."/>
            <person name="Shi W."/>
            <person name="Du L."/>
            <person name="Sun Y."/>
            <person name="Zhan W."/>
            <person name="Jiang J.F."/>
            <person name="Wang Q."/>
            <person name="Zhang B."/>
            <person name="Ji P."/>
            <person name="Bell-Sakyi L."/>
            <person name="Cui X.M."/>
            <person name="Yuan T.T."/>
            <person name="Jiang B.G."/>
            <person name="Yang W.F."/>
            <person name="Lam T.T."/>
            <person name="Chang Q.C."/>
            <person name="Ding S.J."/>
            <person name="Wang X.J."/>
            <person name="Zhu J.G."/>
            <person name="Ruan X.D."/>
            <person name="Zhao L."/>
            <person name="Wei J.T."/>
            <person name="Ye R.Z."/>
            <person name="Que T.C."/>
            <person name="Du C.H."/>
            <person name="Zhou Y.H."/>
            <person name="Cheng J.X."/>
            <person name="Dai P.F."/>
            <person name="Guo W.B."/>
            <person name="Han X.H."/>
            <person name="Huang E.J."/>
            <person name="Li L.F."/>
            <person name="Wei W."/>
            <person name="Gao Y.C."/>
            <person name="Liu J.Z."/>
            <person name="Shao H.Z."/>
            <person name="Wang X."/>
            <person name="Wang C.C."/>
            <person name="Yang T.C."/>
            <person name="Huo Q.B."/>
            <person name="Li W."/>
            <person name="Chen H.Y."/>
            <person name="Chen S.E."/>
            <person name="Zhou L.G."/>
            <person name="Ni X.B."/>
            <person name="Tian J.H."/>
            <person name="Sheng Y."/>
            <person name="Liu T."/>
            <person name="Pan Y.S."/>
            <person name="Xia L.Y."/>
            <person name="Li J."/>
            <person name="Zhao F."/>
            <person name="Cao W.C."/>
        </authorList>
    </citation>
    <scope>NUCLEOTIDE SEQUENCE [LARGE SCALE GENOMIC DNA]</scope>
    <source>
        <strain evidence="1">HaeL-2018</strain>
    </source>
</reference>
<dbReference type="VEuPathDB" id="VectorBase:HLOH_047190"/>
<dbReference type="SUPFAM" id="SSF52047">
    <property type="entry name" value="RNI-like"/>
    <property type="match status" value="1"/>
</dbReference>
<keyword evidence="2" id="KW-1185">Reference proteome</keyword>
<dbReference type="PANTHER" id="PTHR47679:SF1">
    <property type="entry name" value="PROTEIN TORNADO 1"/>
    <property type="match status" value="1"/>
</dbReference>
<dbReference type="EMBL" id="JABSTR010000004">
    <property type="protein sequence ID" value="KAH9367730.1"/>
    <property type="molecule type" value="Genomic_DNA"/>
</dbReference>
<gene>
    <name evidence="1" type="ORF">HPB48_018974</name>
</gene>
<accession>A0A9J6FWT6</accession>
<sequence>MAPRTTLLRSYALKIKEICPELPSADTLVRKFRSPVTGFGDHHLTFPIMCTTKSGSEAGQVCPVFREIALWNELLALVNMELIEVAPGRLNAARLPGTNRIIGKPQDIQRAAVCVHWLLVEHKCVEAIEPTGRLFDNYPQLFIDALARSSSVKSVRLSGHVINVDVAIDLFSRTSKKIQIEEMHLDNLEFLGDKRKLQESLVLWLQTLASLKSLKLTRLCGHWDADWFANALQLHAGISTLTVDVHLVVGVKKVFSAFLTSNTALTELVLIGRGFQGHCDANSVLEALGNNSALQKLSFHDYSFDVVEATQLSDALAANTTIEEVTLIRCSWDFFAHTMSRWEFRRGRLEDAKRRWGLWWRVDPFVNAIRNSASLRKLYFDTNHFLDAELTRLLQAAQDRNSFRELHFDQLVRPSVGEFWSLIENSGASGKVKIGTFSSKSELFADGLDVLPTLLSIEQHAFYDLSSAHMFNICGALTSNDCISILHLILTDSQDTVSEQCAIFLAVYLASTASLKEVHFHFDATGDAVHIITVGLAKNKSLERLSIQGLDVRRDDAFAICDWLRQSRTVYQMKWLCIFGCQTANDIIWKLSETLQNSYTLTSLRVDYFCPSNPQWQQVKNIVRRNSALVERAAHFVLGARTRICAAAYETMSWHPLVLRKVAKLASVGEEEARQKLTEAEQALQNDFWRLSGVVKEELACENLNHGEVQIDGLGMDAWLTVRKFLNVSDIVDAKPILKQTRSQKANIKY</sequence>
<protein>
    <recommendedName>
        <fullName evidence="3">Nlr family card domain protein</fullName>
    </recommendedName>
</protein>
<name>A0A9J6FWT6_HAELO</name>
<proteinExistence type="predicted"/>
<dbReference type="AlphaFoldDB" id="A0A9J6FWT6"/>
<dbReference type="InterPro" id="IPR032675">
    <property type="entry name" value="LRR_dom_sf"/>
</dbReference>
<comment type="caution">
    <text evidence="1">The sequence shown here is derived from an EMBL/GenBank/DDBJ whole genome shotgun (WGS) entry which is preliminary data.</text>
</comment>
<dbReference type="PANTHER" id="PTHR47679">
    <property type="entry name" value="PROTEIN TORNADO 1"/>
    <property type="match status" value="1"/>
</dbReference>